<comment type="caution">
    <text evidence="3">The sequence shown here is derived from an EMBL/GenBank/DDBJ whole genome shotgun (WGS) entry which is preliminary data.</text>
</comment>
<evidence type="ECO:0000259" key="2">
    <source>
        <dbReference type="Pfam" id="PF13193"/>
    </source>
</evidence>
<evidence type="ECO:0000259" key="1">
    <source>
        <dbReference type="Pfam" id="PF00501"/>
    </source>
</evidence>
<dbReference type="SUPFAM" id="SSF56801">
    <property type="entry name" value="Acetyl-CoA synthetase-like"/>
    <property type="match status" value="1"/>
</dbReference>
<dbReference type="Gene3D" id="3.30.300.30">
    <property type="match status" value="1"/>
</dbReference>
<dbReference type="InterPro" id="IPR025110">
    <property type="entry name" value="AMP-bd_C"/>
</dbReference>
<dbReference type="RefSeq" id="WP_112115799.1">
    <property type="nucleotide sequence ID" value="NZ_PRKZ01000006.1"/>
</dbReference>
<dbReference type="Pfam" id="PF00501">
    <property type="entry name" value="AMP-binding"/>
    <property type="match status" value="1"/>
</dbReference>
<sequence length="506" mass="56853">MAEKIKVPAGVYDMVTRCMEQEFPDNVAIRYVAEDGKTVVEKHYREYARDIRKMVSYLKNEVPDLKGRSVVLLSRNCYEFCVASYGIILAGGVLVTLNQKKTWDELEYELGQVEPALILNDGIDYGCRAQLEAAYGPLLRPMDCYRDSTPGELTNCVDHDDLMMLMFTSGTTGRSKGVMLSERNMCSTLVTYSEVAENWITNRLPAGQKLPLSHMTLLPLFHMACFVCVMSYPPAGWALNLCGDIRDFYRDLGLMHSDVMASAPMLVETIYNDYKRGRVERLNGLWDLCCSSAALDPKMLEELAANGFVVNQCYGMTETFGDGILNFTQTADHMSAVGKPDDHCEYQLDETGEICIRGNSVMLGYYKDPEATAEVIDKDGWFHTGDLGRIDEEGYYYITGRKKNLIILANGENVSPEELEHKLAACPAVQECIVKEKSQKICAVVYCAEEQQAEVKDFITECNRTLPLYKRISAVEFTAEPLPRNALGKLLRKEGRNLDAAKIKQL</sequence>
<organism evidence="3 4">
    <name type="scientific">Faecalibacterium prausnitzii</name>
    <dbReference type="NCBI Taxonomy" id="853"/>
    <lineage>
        <taxon>Bacteria</taxon>
        <taxon>Bacillati</taxon>
        <taxon>Bacillota</taxon>
        <taxon>Clostridia</taxon>
        <taxon>Eubacteriales</taxon>
        <taxon>Oscillospiraceae</taxon>
        <taxon>Faecalibacterium</taxon>
    </lineage>
</organism>
<dbReference type="PANTHER" id="PTHR24096">
    <property type="entry name" value="LONG-CHAIN-FATTY-ACID--COA LIGASE"/>
    <property type="match status" value="1"/>
</dbReference>
<dbReference type="AlphaFoldDB" id="A0A329TK57"/>
<proteinExistence type="predicted"/>
<feature type="domain" description="AMP-binding enzyme C-terminal" evidence="2">
    <location>
        <begin position="418"/>
        <end position="489"/>
    </location>
</feature>
<dbReference type="Gene3D" id="3.40.50.12780">
    <property type="entry name" value="N-terminal domain of ligase-like"/>
    <property type="match status" value="1"/>
</dbReference>
<dbReference type="EMBL" id="PRKZ01000006">
    <property type="protein sequence ID" value="RAW49120.1"/>
    <property type="molecule type" value="Genomic_DNA"/>
</dbReference>
<dbReference type="PROSITE" id="PS00455">
    <property type="entry name" value="AMP_BINDING"/>
    <property type="match status" value="1"/>
</dbReference>
<dbReference type="InterPro" id="IPR000873">
    <property type="entry name" value="AMP-dep_synth/lig_dom"/>
</dbReference>
<accession>A0A329TK57</accession>
<feature type="domain" description="AMP-dependent synthetase/ligase" evidence="1">
    <location>
        <begin position="21"/>
        <end position="366"/>
    </location>
</feature>
<evidence type="ECO:0000313" key="4">
    <source>
        <dbReference type="Proteomes" id="UP000251634"/>
    </source>
</evidence>
<dbReference type="InterPro" id="IPR020845">
    <property type="entry name" value="AMP-binding_CS"/>
</dbReference>
<dbReference type="Pfam" id="PF13193">
    <property type="entry name" value="AMP-binding_C"/>
    <property type="match status" value="1"/>
</dbReference>
<name>A0A329TK57_9FIRM</name>
<dbReference type="GO" id="GO:0016405">
    <property type="term" value="F:CoA-ligase activity"/>
    <property type="evidence" value="ECO:0007669"/>
    <property type="project" value="TreeGrafter"/>
</dbReference>
<dbReference type="InterPro" id="IPR042099">
    <property type="entry name" value="ANL_N_sf"/>
</dbReference>
<protein>
    <submittedName>
        <fullName evidence="3">Acyl-CoA synthetase</fullName>
    </submittedName>
</protein>
<dbReference type="InterPro" id="IPR045851">
    <property type="entry name" value="AMP-bd_C_sf"/>
</dbReference>
<gene>
    <name evidence="3" type="ORF">C4N25_09085</name>
</gene>
<reference evidence="3 4" key="1">
    <citation type="submission" date="2018-02" db="EMBL/GenBank/DDBJ databases">
        <title>Complete genome sequencing of Faecalibacterium prausnitzii strains isolated from the human gut.</title>
        <authorList>
            <person name="Fitzgerald B.C."/>
            <person name="Shkoporov A.N."/>
            <person name="Ross P.R."/>
            <person name="Hill C."/>
        </authorList>
    </citation>
    <scope>NUCLEOTIDE SEQUENCE [LARGE SCALE GENOMIC DNA]</scope>
    <source>
        <strain evidence="3 4">APC942/8-14-2</strain>
    </source>
</reference>
<evidence type="ECO:0000313" key="3">
    <source>
        <dbReference type="EMBL" id="RAW49120.1"/>
    </source>
</evidence>
<dbReference type="Proteomes" id="UP000251634">
    <property type="component" value="Unassembled WGS sequence"/>
</dbReference>